<dbReference type="InterPro" id="IPR016024">
    <property type="entry name" value="ARM-type_fold"/>
</dbReference>
<protein>
    <submittedName>
        <fullName evidence="1">Condensin-2 complex subunit G2</fullName>
    </submittedName>
</protein>
<name>A0A2L2YHT4_PARTP</name>
<dbReference type="PANTHER" id="PTHR16199:SF4">
    <property type="entry name" value="CONDENSIN-2 COMPLEX SUBUNIT G2"/>
    <property type="match status" value="1"/>
</dbReference>
<evidence type="ECO:0000313" key="1">
    <source>
        <dbReference type="EMBL" id="LAA07701.1"/>
    </source>
</evidence>
<dbReference type="GO" id="GO:0000796">
    <property type="term" value="C:condensin complex"/>
    <property type="evidence" value="ECO:0007669"/>
    <property type="project" value="TreeGrafter"/>
</dbReference>
<dbReference type="EMBL" id="IAAA01025509">
    <property type="protein sequence ID" value="LAA07698.1"/>
    <property type="molecule type" value="mRNA"/>
</dbReference>
<dbReference type="EMBL" id="IAAA01025510">
    <property type="protein sequence ID" value="LAA07701.1"/>
    <property type="molecule type" value="mRNA"/>
</dbReference>
<dbReference type="SUPFAM" id="SSF48371">
    <property type="entry name" value="ARM repeat"/>
    <property type="match status" value="1"/>
</dbReference>
<dbReference type="AlphaFoldDB" id="A0A2L2YHT4"/>
<organism evidence="1">
    <name type="scientific">Parasteatoda tepidariorum</name>
    <name type="common">Common house spider</name>
    <name type="synonym">Achaearanea tepidariorum</name>
    <dbReference type="NCBI Taxonomy" id="114398"/>
    <lineage>
        <taxon>Eukaryota</taxon>
        <taxon>Metazoa</taxon>
        <taxon>Ecdysozoa</taxon>
        <taxon>Arthropoda</taxon>
        <taxon>Chelicerata</taxon>
        <taxon>Arachnida</taxon>
        <taxon>Araneae</taxon>
        <taxon>Araneomorphae</taxon>
        <taxon>Entelegynae</taxon>
        <taxon>Araneoidea</taxon>
        <taxon>Theridiidae</taxon>
        <taxon>Parasteatoda</taxon>
    </lineage>
</organism>
<dbReference type="InterPro" id="IPR011989">
    <property type="entry name" value="ARM-like"/>
</dbReference>
<dbReference type="OrthoDB" id="10062843at2759"/>
<dbReference type="PANTHER" id="PTHR16199">
    <property type="entry name" value="CONDENSIN-2 COMPLEX SUBUNIT G2"/>
    <property type="match status" value="1"/>
</dbReference>
<accession>A0A2L2YHT4</accession>
<reference evidence="1" key="1">
    <citation type="journal article" date="2016" name="Mol. Ecol. Resour.">
        <title>Evaluation of the impact of RNA preservation methods of spiders for de novo transcriptome assembly.</title>
        <authorList>
            <person name="Kono N."/>
            <person name="Nakamura H."/>
            <person name="Ito Y."/>
            <person name="Tomita M."/>
            <person name="Arakawa K."/>
        </authorList>
    </citation>
    <scope>NUCLEOTIDE SEQUENCE</scope>
    <source>
        <tissue evidence="1">Whole body</tissue>
    </source>
</reference>
<sequence length="792" mass="91309">MIQDLLVDEYPVVRITTVKGLCITMSTNWELFPEDTLKTYFKIITNELSYDSSSAEVRTAVAKGARVLLENVLTIPTMQIVLPKLKHLFHDISDSARIAFSQVLLKIKKISAIKYFDVVPLEELLARLEEDPVTQKIIVNLIYNSYFPRDANVGSLLLRSANIIKHSPAASRVFFLYIPQFHGLQAIVKFICKTMYSIHLFVMKDVKLKECAAKKRARKESFDDLEDIYKLGFACGFDDAVVVGGFMEAIVIMWLASLNELKKEENKKLLKQAVGEICKCLKDLLFYYKGSRIFPSVAYLGSHMPYENLPCLGSFCFNLLQNEMDEETTDLEEYTDVIRCLCNQYHERELLSLLKEWIRDAFFQPTFPSKRTKKRKGQSKHEAVASRHKIGAKILLFLLNDSLCQRILLLHSMNELSSFLGLFDPLKKRIEVYQLKYIPEVELEFMKDLFHILLKIVSLMNQENFDCKSIVFLDTVVTWMQNTLCSLAWSNNNLPRSSKKQNQASYSFQKLSVSLCKVLCSIIGELVILGFHCLYSCKYLRFAITLIETEDGPSMIAHVSNLLTKYITMGIYAFSVEKDDKVITLVSDCFRKFICCLSDDFVNALSTHGVRELQSNLSNSLITMFLYGALKKVDVMICFVKNILSSIRKTVVESQDAIFESCEPFSKIQISKSSAFLLTTMFYKQKILVCFFHHLDKHLSKCEKDFQTWLSSYIIILQTTEIKNASKNLKKEVNCLCSRLEKNLYELYPLHPEQLISVTEMPSHDDERPKQSFNIHCHLELRRLKNLLHEKM</sequence>
<dbReference type="GO" id="GO:0000070">
    <property type="term" value="P:mitotic sister chromatid segregation"/>
    <property type="evidence" value="ECO:0007669"/>
    <property type="project" value="TreeGrafter"/>
</dbReference>
<dbReference type="Gene3D" id="1.25.10.10">
    <property type="entry name" value="Leucine-rich Repeat Variant"/>
    <property type="match status" value="1"/>
</dbReference>
<dbReference type="GO" id="GO:0005634">
    <property type="term" value="C:nucleus"/>
    <property type="evidence" value="ECO:0007669"/>
    <property type="project" value="TreeGrafter"/>
</dbReference>
<proteinExistence type="evidence at transcript level"/>